<protein>
    <submittedName>
        <fullName evidence="7">SsgA family sporulation/cell division regulator</fullName>
    </submittedName>
</protein>
<evidence type="ECO:0000256" key="3">
    <source>
        <dbReference type="ARBA" id="ARBA00022618"/>
    </source>
</evidence>
<keyword evidence="3" id="KW-0132">Cell division</keyword>
<sequence length="152" mass="16777">MLASRLAESTAELTLDIERVLGVSARQPVRATFRFDPDHPLIVTAELLVEGGPRVLWRIGRDLLTQGLHSMSGLGDVQIWPSCLHRRTTARLRLTSGDMAALFELPLPPLAQWLEHTYQAVTTEHALAAIDWDLATTDLLQHPAPGTDTDPD</sequence>
<accession>A0ABU7PBB1</accession>
<name>A0ABU7PBB1_9ACTN</name>
<gene>
    <name evidence="7" type="ORF">V2S66_14140</name>
</gene>
<evidence type="ECO:0000256" key="4">
    <source>
        <dbReference type="ARBA" id="ARBA00022969"/>
    </source>
</evidence>
<dbReference type="Gene3D" id="2.30.31.20">
    <property type="entry name" value="Sporulation-specific cell division protein SsgB"/>
    <property type="match status" value="1"/>
</dbReference>
<keyword evidence="5" id="KW-0717">Septation</keyword>
<dbReference type="InterPro" id="IPR038658">
    <property type="entry name" value="SsgB_sf"/>
</dbReference>
<reference evidence="7 8" key="1">
    <citation type="submission" date="2023-12" db="EMBL/GenBank/DDBJ databases">
        <title>Streptomyces sp. V4-01.</title>
        <authorList>
            <person name="Somphong A."/>
            <person name="Phongsopitanun W."/>
        </authorList>
    </citation>
    <scope>NUCLEOTIDE SEQUENCE [LARGE SCALE GENOMIC DNA]</scope>
    <source>
        <strain evidence="7 8">V4-01</strain>
    </source>
</reference>
<evidence type="ECO:0000256" key="1">
    <source>
        <dbReference type="ARBA" id="ARBA00004431"/>
    </source>
</evidence>
<evidence type="ECO:0000256" key="6">
    <source>
        <dbReference type="ARBA" id="ARBA00023306"/>
    </source>
</evidence>
<dbReference type="Pfam" id="PF04686">
    <property type="entry name" value="SsgA"/>
    <property type="match status" value="1"/>
</dbReference>
<comment type="caution">
    <text evidence="7">The sequence shown here is derived from an EMBL/GenBank/DDBJ whole genome shotgun (WGS) entry which is preliminary data.</text>
</comment>
<keyword evidence="4" id="KW-0749">Sporulation</keyword>
<evidence type="ECO:0000313" key="8">
    <source>
        <dbReference type="Proteomes" id="UP001344658"/>
    </source>
</evidence>
<comment type="subcellular location">
    <subcellularLocation>
        <location evidence="1">Cell septum</location>
    </subcellularLocation>
</comment>
<keyword evidence="8" id="KW-1185">Reference proteome</keyword>
<dbReference type="EMBL" id="JAZEWV010000009">
    <property type="protein sequence ID" value="MEE4543104.1"/>
    <property type="molecule type" value="Genomic_DNA"/>
</dbReference>
<dbReference type="InterPro" id="IPR006776">
    <property type="entry name" value="SsgB"/>
</dbReference>
<comment type="similarity">
    <text evidence="2">Belongs to the SsgA family.</text>
</comment>
<evidence type="ECO:0000313" key="7">
    <source>
        <dbReference type="EMBL" id="MEE4543104.1"/>
    </source>
</evidence>
<proteinExistence type="inferred from homology"/>
<dbReference type="RefSeq" id="WP_330795237.1">
    <property type="nucleotide sequence ID" value="NZ_JAZEWV010000009.1"/>
</dbReference>
<organism evidence="7 8">
    <name type="scientific">Actinacidiphila polyblastidii</name>
    <dbReference type="NCBI Taxonomy" id="3110430"/>
    <lineage>
        <taxon>Bacteria</taxon>
        <taxon>Bacillati</taxon>
        <taxon>Actinomycetota</taxon>
        <taxon>Actinomycetes</taxon>
        <taxon>Kitasatosporales</taxon>
        <taxon>Streptomycetaceae</taxon>
        <taxon>Actinacidiphila</taxon>
    </lineage>
</organism>
<dbReference type="Proteomes" id="UP001344658">
    <property type="component" value="Unassembled WGS sequence"/>
</dbReference>
<evidence type="ECO:0000256" key="2">
    <source>
        <dbReference type="ARBA" id="ARBA00009323"/>
    </source>
</evidence>
<keyword evidence="6" id="KW-0131">Cell cycle</keyword>
<evidence type="ECO:0000256" key="5">
    <source>
        <dbReference type="ARBA" id="ARBA00023210"/>
    </source>
</evidence>